<evidence type="ECO:0000313" key="1">
    <source>
        <dbReference type="EMBL" id="KAI2391580.1"/>
    </source>
</evidence>
<organism evidence="1">
    <name type="scientific">Ophidiomyces ophidiicola</name>
    <dbReference type="NCBI Taxonomy" id="1387563"/>
    <lineage>
        <taxon>Eukaryota</taxon>
        <taxon>Fungi</taxon>
        <taxon>Dikarya</taxon>
        <taxon>Ascomycota</taxon>
        <taxon>Pezizomycotina</taxon>
        <taxon>Eurotiomycetes</taxon>
        <taxon>Eurotiomycetidae</taxon>
        <taxon>Onygenales</taxon>
        <taxon>Onygenaceae</taxon>
        <taxon>Ophidiomyces</taxon>
    </lineage>
</organism>
<gene>
    <name evidence="1" type="ORF">LOY88_001104</name>
</gene>
<accession>A0ACB8V363</accession>
<protein>
    <submittedName>
        <fullName evidence="1">Uncharacterized protein</fullName>
    </submittedName>
</protein>
<reference evidence="1" key="1">
    <citation type="journal article" date="2022" name="bioRxiv">
        <title>Population genetic analysis of Ophidiomyces ophidiicola, the causative agent of snake fungal disease, indicates recent introductions to the USA.</title>
        <authorList>
            <person name="Ladner J.T."/>
            <person name="Palmer J.M."/>
            <person name="Ettinger C.L."/>
            <person name="Stajich J.E."/>
            <person name="Farrell T.M."/>
            <person name="Glorioso B.M."/>
            <person name="Lawson B."/>
            <person name="Price S.J."/>
            <person name="Stengle A.G."/>
            <person name="Grear D.A."/>
            <person name="Lorch J.M."/>
        </authorList>
    </citation>
    <scope>NUCLEOTIDE SEQUENCE</scope>
    <source>
        <strain evidence="1">NWHC 24266-5</strain>
    </source>
</reference>
<comment type="caution">
    <text evidence="1">The sequence shown here is derived from an EMBL/GenBank/DDBJ whole genome shotgun (WGS) entry which is preliminary data.</text>
</comment>
<dbReference type="EMBL" id="JALBCA010000011">
    <property type="protein sequence ID" value="KAI2391580.1"/>
    <property type="molecule type" value="Genomic_DNA"/>
</dbReference>
<name>A0ACB8V363_9EURO</name>
<sequence length="425" mass="47042">MPTRSFSTIQHLGDRIQLLIRLITAEWVAAGGEEQPFESPAWTTLTDQLQDATEELVAEVISPKSYFRNLQLSHYDLVAFQVALEFRLFNHVPLSGEITLKELAQKVGVDQDRVGRVMRLLNVHGVFEETREDVFMHSVISEFIAKDDSAQSAIAIQMDEMYQAASSTAEAIRKSPLEQKSDITPFSTRFGTSIYEFYTKNSDKADRFGRAMRGASGLDEESMISLRECYDWAAMGSGKIVDVGGGAGHVSKLLSQHFPNLSFVVQDIFPPPSLGPDNKIAENVQFHQHDFFQPQPVTDAEAYFMKHALHNHSDADCIKIIRALVPALEKAGKGTPLLLNEGIIPALGHKTPRHQDLAIRRGDMCMMVTLSARERTAKQFGQLLKAADPRLNVTKIHGGAVTKLIEVHLANAEEAPANGIAPIDV</sequence>
<proteinExistence type="predicted"/>